<dbReference type="Pfam" id="PF08309">
    <property type="entry name" value="LVIVD"/>
    <property type="match status" value="5"/>
</dbReference>
<evidence type="ECO:0000313" key="2">
    <source>
        <dbReference type="Proteomes" id="UP000266426"/>
    </source>
</evidence>
<dbReference type="PANTHER" id="PTHR47197">
    <property type="entry name" value="PROTEIN NIRF"/>
    <property type="match status" value="1"/>
</dbReference>
<protein>
    <submittedName>
        <fullName evidence="1">Uncharacterized protein</fullName>
    </submittedName>
</protein>
<dbReference type="SUPFAM" id="SSF50969">
    <property type="entry name" value="YVTN repeat-like/Quinoprotein amine dehydrogenase"/>
    <property type="match status" value="2"/>
</dbReference>
<name>A0A3A4RGQ1_9BACT</name>
<dbReference type="Gene3D" id="2.130.10.10">
    <property type="entry name" value="YVTN repeat-like/Quinoprotein amine dehydrogenase"/>
    <property type="match status" value="3"/>
</dbReference>
<sequence length="5539" mass="606955">ITAPVINLTSPANNTNVIVGISTVNISANVMDSGVVSEVEFLVDGESVAQFTASPFTYTYTISDDAGRQIVVSARAQDLSGNISISNSVTLNATMKLTEITEQLAPYTYYTSANTIGAEFTAYDMYVLGDAVTDQQNLPTDVAPKYAYVANNNTIMVLDLVNRVGYRYNAGTAYNIDVVGDFAYVARTSSGLGIYYIANPTTPLQSGNFTLSGSYGYVYDVKIRGKYAFLAAYYQQLQIVDISNISEGGLPLTTATWVGEKYYSSKSSSYYITWGIELLNNMAFSAMEYYYYDYLSVLSVDISSPTTLTGTTSNLVTGNSYERPYDIVAIDERYFILVGGDYIDLYDASTATMSATPTRKSSTNFSGHYYENTGVVSAGNLVFALTNSTARGVDVFDVTNRTTPTLMGTKQYSSGDFRAIDIYGNMLFVSQYNSGIRVYEIDTFDDETPVVNIVSHSADASVQENVTERFVVEVPNENGVTVEFLRNGKPYTKDFVKPYDLYYVTRGAEQFTLQARAIDLSGNVGYSELITINVEADTVVPIVQSVTNGQDGTLGQSIGVTINVTDNIAVDRIQIASNQAEPATLYTPTSAPDKRSVEFSYNFTITLAEDPVLYITPYDTTGNAGDVFVYTVNYADNVAPELNITSPAPGTIISANTNVTIGYTVRDLGTVPSINTIEILVDDVRVYYNDNYTGNPATTTSLSMNYLVPADKLSSVVNITVKVTDDELLMSEASTSVEPQYRYYGSVRNAYYYKYDVKVKGKYLYAASSSSYGFEVFDLDTLTSIKRLSLNSNTIYNFEFVGNYAYVTTYSGCFIIDISVPANMSVVAKISNVEAEYMQVNGNYVYLFDYGSIFVYDVSKPTEPELLGVYPYTPSGYYARSSVIDPSGNYMYIGTGSDISVYDVSDPTKVIFIKQFETAYSNACYGLAIKDNKLYASKYSYGLVMYDISDPANPVREQHIALSNPCRHVEAFGNYIYWGYYTEIRVYEKDTLRFVTSFTPNSGYYQWGTYAFGNYLYGYSDYYSAGLNVLNFDVGAAPPVIEDFNVALNGMEFNVDVTVSDDDQAVVQLIQNGEIVDSTRETPYQFKVPIKVTDTGLTMEFQVRALDLAGNVVNSSVQSLSIPEDVTGPVVTLVSPADGSDIAENTSIDVVVSVTDDLLVRSVELLVDAGAGFVVTDVVTEFEDLSAVSLALTMPDASVSSVTCKVRALDGIGNTSESAEFQYNIVEDSEAPTISIVSPSDGDSVYANDVVRIEVDASDAGTVFGSIESVAFYADDMIIGTIDGDESAYYWNVPADMANSTVTIKAVAYDHNSLSAEASVNVNVGNAVKEYLFAADSYCNVVNVVNLHTGVIDHTIYDLYNVTYSKRVVASQDGTIIYVYGNNQYVVQIDPVTLKTTQLTSFTGNSIYSLEITSDGKLAYVLDSGGVIHIINTATGEKTGTVPTETGSYSTLYDMRLSPDNTKMYLRYYRYTGYVDLNTYTSKIVNMPNNNRTSRIAVTGDGLELYVLDMYDYRVLVYDALTMEMKSIITLNQDNGAYIETAQTPSGTMIYVCDDDYYIMKIDGTTKQRDNQMLSLFGYVYGMTIPAAKQSRMYVSSYSRSGETYQGGELDLGAIPTEEAPGFSFIHIIDTETGRAIDSIPGVYGSEGVGYVRYILDADTVAPVVSIAQPTASTFPKNSDLTVTAAITENRTVDTVQFFFDGKFIGSKQSAPYSMTFRLPNTSVPLIGKVIEVVAFDSAGNRGAVSKSIDILPGSTAVLDTVDPTISFDSLADGNMVFTGKTLVVKLNADDNQGIDHIELFKNDELVATDMYDPFVTGFRVDEQPGEMIRLSATAYDMSGNTASTGEITLSVIEDNIVGSNDVMIRSFWYNGYPELYLYSSTTHEKIKQYDFAHYCRNAVLTKDGRYIYAIAAAGTYQYEYRIYQINTSTGAVERNLYVDYDYDYTYGMSLEMTGDGNALMLVSANYDWIKYYSIKGNTQITYIMTLTDNSGGMDWPINIMRTDDDAYIFVCANSRLLVFDGMTGMHITTIMMKDPGSTSTYTPYTVGYIPGLPYAYVGVNSNRIFVVDLDKMAVKSMITGFTSGSIYGIAAGYTPEGPKVFACDNSYEMLYKLNAHTLQVEGQSTIPMVDSDYCTLNQTGTAVYIASLDGYTPVVMDAVTLQLLKTMPETQTMRVPFKAGRMIDTVAPSISVTNPLAGDSILEGKYVDVTVEASDNTAVKQVDLKVGGKVVAQSTVSPFMLTYRMPEHDGQPLLLQAVAVDYANNVATSTPVTVTILQDVVAPTVAISDPVAGTSVPLYSEFDLTVDFTDNAGVDLYVTVNNKGFMFTDVQSSPYVAPVAVEDSVIGSVIPVTVTAVDLGGNVASAAITINVTEPLFDMALAVLRNERELVQVSPNGSYTRINQPGGTESGQFMDVALTSNGQYAFVVQTPNKVKVYQLPEGTLIREITDTVTNQYGELASIIIDKDDRFAYASRYQTSYSPAAGMIVIDVPTAIDPNSTANPVWTYTNTAGGFYGYTDTFTRPNLLMSDSGAKLWVTSSSSYSSSYHYTRMFDVSNMANMQNSYFSYWTRVSAAYDAAVYNNLVYWVNYQNLYVYNAETGGSVRSRSYSDYFSGVDIGVVNEEPLLALCDRSSPYSIMLFDLPSAAVSNTPKYQVTIPYLPMDVDFNSDGSKLYVYYASNPGFSIIDTSDWSIATYSSSSYFRRFATYKATDGESPTVELSLVPEKQTFFVGEIATIKATVEDNKGGSKVDYYFDGEYYATAYAPFELKFVTTESDNDGFSVQAKAFDFAGNSAWSNTVTFNSVADVTPPEITISTLQNLTNINAGSPILVVASATDDAVVEKITLTIEEEGIGTRRFELSETPYEFIIYLDDNMLNGQEFTVSAVATDVSGNEGTSNILNGSVFKDTAVYVPMVYAVSNSTRLTITQDTSLIDHIMSVPLNSLMRTVTGIPYVFMLRQSNNQVVIFDKATHTLLKSINNIEGPSAVAFDKTRNVAYVTCRYSHRVVVISLDTLEVIAEIANTSSHLSNPVDLAVTPDGNYLYVLNYQTALDNAIAVVYDLNDNYAESKIYTLSSGIYFANMAMSQGGQNVYACTTGNLVYAMDVNSTDISVRYSDFGNEKLRVSLTPAGMQLFVVKNNTYVYSRKLSTNESRLLYSGNTVYDMLVSDDGRYLYLGTYENSYYGIKKIDSVTGASLGWINVDQNSIYEDSMAYTMYPAYDTSLPVVALNNVPAEAYEGSTVRVAVDVTSKLQIKKVDLLMNGDVIAENVIQPFGFDVEIPLDVTSVTLQAKAYTVVNTNSVSAEHTITVNEDLTAPVVDIVIPSDGDTVFAGRMLTVKSDVTEDANNIESVTLKVNGQIVDSSFNAPYTMHYFVPRDMATSTLLIEVTAQNASGLSASDSVSVNISKDAYEIMLAVTRMGDILTLDLNTLDSIMQLNEDTIRFNSNTVIKDAAVYFGSDVLYTAQYDTYEGREMLGVTNLNTLATSHLLGEYWDEPRSILLTDDRFAVFDTQYNAYASVFSLNSMSWVENNSSIYCYSGGRGLEYDSAARSLYVAHGNYYTPSRILTKYINVDFNLSSYGAEYLYTSNLVATSMALSPDKTQVYLGTYDVSNPGATCAVRIVRTASPISIINTVPVDAEVTSIMAMQITDNLRVLAAMPAIDQIAIIDPVSATVVKTWNVNNCSQIKRLDGIDSVIYTYEADGTTVNAVDVVTGAVVATNDISRVVSLLKTNLYVFPDTEIPSITIVEPAPDATYYESHWMTIAYSASDNRELTSVEVLIDDILVDTMQPNESEYIFRLPLIDTASISMKIQLRAYDRSGNIARTDARYITIVDDTEAPVATLSEPVNGDSIIAGFPINVVGFATDNSGSTKMINRIQIFVENDLFVDFGASDAGTFATSITIPADTYGTSVTVAAVAYDYAGNSSDRAEATLNISFGVTEPTSYSTSNINATYALDNRLFVAANQSLLLYDLSEGDGGYDGGELGFSGELSFVPSETEFLDGVPSSMTQIAGIGMKYPYSAYGMVVDNGYIYTVAAPQHSYNNTELQVYKYDPAVPYMSFTTAIQVADYNVRNDFSYVDLMIEGNRAYLPLNHGIVVCDLTLPFAPTVLTTITDADNDGFMSLDCDMDYLYALTLSGKLHVYDIITLELVATVQVFDGTENKCYYSSVEVLDSTIYVGAYEYGFFRMTLSKDPLAVSDPVTIDSVLEPDDINGVNVVGDMAVLYGYQHAALYDVSVPGSETSYGVLLTDSDILNAYFYGNAMVLRMTNQIVIYHISGYNVAPASIELVLPENDEDRHYESSSVVEIPFLISGTNATVELLVDGTPVSTMDDSGHEFARLMMPLNLPHITVSARLLDLAGNAYDSIPVTVFVDLETEVPTNVEITTSVIPGDSLYAGDSFSFDSTATDNIGIDRIEFLINGNPFVSVGDTPYQAGYMIPLDYNSDEIAVQARAYDYAGNSTLSEQVTFAVIILSGIEAKASSLIYDTTAVELFGTFTDGRQIDITDYAADDMTISVNSADGIVFNNRILRALNPDGDIEISIIYGSYSDTITQSVDLNRNGIAGTLDPSLGLDDEIMNSDYGIVTDMMEVLADGTDPYDGADDWNYTLTSYVELTDLAVEQISNGVVIISDQWGTLYYKFRDTAGEAPYDEGLYSVNRIFSYTDLFDVDKTSDEQIVVLFGSNYNGMVLGVLRPEYQGQYGGGELSFTVPGGYDGYDNTFYSFTTLSYNQYVYAPAVEVGDNDGLHLVWADLVREETNLNTIHYSKYNADGTTAIEDTVIYQYDVNQDMLNGTIGYGNPLPNDMVRDTDITLDNDGNVHIVWLSHEYDEANYKANYKLYYKMLDGSDGSLLIDTSLLAAHATMTNPDTSRKLFVECEYDNDNGEILVLYTIGDLRNGTNNRILRLAKLKPANIANKNGSSVVASAIVESNEKVPGQSGIDTHFGNLEVLNGEVHVVFSESVLNNPFTLPGYWYSQEESNFNYLSLSEYGSGDMYYQGRTHYFSWYEDGGTIYMTDSFGGSFSAELQISTYAQAMQVEGSVTYLPYGYDGYDSTPVTDTIDPLLMTRESYEGNNPTVMKYYRASDSLPIESGVVFEETGYDGMNYFQYDAIDLYVDPVTSDLGFVYNYTYNPWSADLKAHLPFNVGGYDGGGGPAYLQPGEGDEVSEKPMSNPGFENGNLDGYSVQNNVWIVEDLLGLGALHGNKMAVIADNSQLTLNAVTVPKDVEKMYFNFSFIIQAASLQDDNKPKVVAKITSGDTSKTVTLADSSKEASELSLLPYILLDDIEKLEPEESHTFDLSFSNPKGIKFRFDIFAEAAVEGKQTDVTGITTLNVGAGQIVRSTGRTKYSVTLTNNSSYLITGPVKVFVKLTHEDVSLVDSHLGDEFDIIVHGKRAELDMSSFAGTGNPVSVSIYSDTSEGMIAVDNFRWDNTIENRQDRVKPYTTIRLLDRSSRYADSYSVGSAANFVVEALDAGEIDHMDIVVDGEAIYTTVDETTSFGYSYYIPSSKKGSVISVQSRVVDQNGNRSLSRPVLIQVK</sequence>
<accession>A0A3A4RGQ1</accession>
<dbReference type="InterPro" id="IPR011047">
    <property type="entry name" value="Quinoprotein_ADH-like_sf"/>
</dbReference>
<feature type="non-terminal residue" evidence="1">
    <location>
        <position position="1"/>
    </location>
</feature>
<reference evidence="1 2" key="1">
    <citation type="journal article" date="2017" name="ISME J.">
        <title>Energy and carbon metabolisms in a deep terrestrial subsurface fluid microbial community.</title>
        <authorList>
            <person name="Momper L."/>
            <person name="Jungbluth S.P."/>
            <person name="Lee M.D."/>
            <person name="Amend J.P."/>
        </authorList>
    </citation>
    <scope>NUCLEOTIDE SEQUENCE [LARGE SCALE GENOMIC DNA]</scope>
    <source>
        <strain evidence="1">SURF_26</strain>
    </source>
</reference>
<dbReference type="SUPFAM" id="SSF101908">
    <property type="entry name" value="Putative isomerase YbhE"/>
    <property type="match status" value="1"/>
</dbReference>
<gene>
    <name evidence="1" type="ORF">C4541_03625</name>
</gene>
<dbReference type="InterPro" id="IPR051200">
    <property type="entry name" value="Host-pathogen_enzymatic-act"/>
</dbReference>
<dbReference type="SUPFAM" id="SSF75011">
    <property type="entry name" value="3-carboxy-cis,cis-mucoante lactonizing enzyme"/>
    <property type="match status" value="1"/>
</dbReference>
<dbReference type="InterPro" id="IPR018391">
    <property type="entry name" value="PQQ_b-propeller_rpt"/>
</dbReference>
<evidence type="ECO:0000313" key="1">
    <source>
        <dbReference type="EMBL" id="RJP60711.1"/>
    </source>
</evidence>
<proteinExistence type="predicted"/>
<dbReference type="PANTHER" id="PTHR47197:SF3">
    <property type="entry name" value="DIHYDRO-HEME D1 DEHYDROGENASE"/>
    <property type="match status" value="1"/>
</dbReference>
<dbReference type="Gene3D" id="2.60.40.10">
    <property type="entry name" value="Immunoglobulins"/>
    <property type="match status" value="16"/>
</dbReference>
<dbReference type="InterPro" id="IPR013211">
    <property type="entry name" value="LVIVD"/>
</dbReference>
<dbReference type="EMBL" id="QZJZ01000024">
    <property type="protein sequence ID" value="RJP60711.1"/>
    <property type="molecule type" value="Genomic_DNA"/>
</dbReference>
<dbReference type="Pfam" id="PF17957">
    <property type="entry name" value="Big_7"/>
    <property type="match status" value="7"/>
</dbReference>
<dbReference type="Proteomes" id="UP000266426">
    <property type="component" value="Unassembled WGS sequence"/>
</dbReference>
<dbReference type="SUPFAM" id="SSF69322">
    <property type="entry name" value="Tricorn protease domain 2"/>
    <property type="match status" value="2"/>
</dbReference>
<dbReference type="SMART" id="SM00564">
    <property type="entry name" value="PQQ"/>
    <property type="match status" value="6"/>
</dbReference>
<dbReference type="InterPro" id="IPR015943">
    <property type="entry name" value="WD40/YVTN_repeat-like_dom_sf"/>
</dbReference>
<dbReference type="InterPro" id="IPR011044">
    <property type="entry name" value="Quino_amine_DH_bsu"/>
</dbReference>
<comment type="caution">
    <text evidence="1">The sequence shown here is derived from an EMBL/GenBank/DDBJ whole genome shotgun (WGS) entry which is preliminary data.</text>
</comment>
<organism evidence="1 2">
    <name type="scientific">Candidatus Auribacter fodinae</name>
    <dbReference type="NCBI Taxonomy" id="2093366"/>
    <lineage>
        <taxon>Bacteria</taxon>
        <taxon>Pseudomonadati</taxon>
        <taxon>Candidatus Auribacterota</taxon>
        <taxon>Candidatus Auribacteria</taxon>
        <taxon>Candidatus Auribacterales</taxon>
        <taxon>Candidatus Auribacteraceae</taxon>
        <taxon>Candidatus Auribacter</taxon>
    </lineage>
</organism>
<dbReference type="SUPFAM" id="SSF50998">
    <property type="entry name" value="Quinoprotein alcohol dehydrogenase-like"/>
    <property type="match status" value="1"/>
</dbReference>
<dbReference type="InterPro" id="IPR013783">
    <property type="entry name" value="Ig-like_fold"/>
</dbReference>